<evidence type="ECO:0000313" key="1">
    <source>
        <dbReference type="EMBL" id="KAH9517506.1"/>
    </source>
</evidence>
<dbReference type="EMBL" id="ASGP02000003">
    <property type="protein sequence ID" value="KAH9517506.1"/>
    <property type="molecule type" value="Genomic_DNA"/>
</dbReference>
<dbReference type="Proteomes" id="UP000790347">
    <property type="component" value="Unassembled WGS sequence"/>
</dbReference>
<sequence>MFIVKKVYGLTPRTAHLLLNVYFCYNHVWLPRMERITQFQYMERELPSFVALSAITNTPPLELHIEYVANVTLARITGKYRHDDDEIILDKCCYGIGSASGYFDGQLIIRQRTDFQHFVQFLQAICISFIWQSIGSSRTIITHGITIISTIWGNNAYYHNRKNRIAKSIIESTN</sequence>
<dbReference type="AlphaFoldDB" id="A0A922HZS1"/>
<evidence type="ECO:0000313" key="2">
    <source>
        <dbReference type="Proteomes" id="UP000790347"/>
    </source>
</evidence>
<organism evidence="1 2">
    <name type="scientific">Dermatophagoides farinae</name>
    <name type="common">American house dust mite</name>
    <dbReference type="NCBI Taxonomy" id="6954"/>
    <lineage>
        <taxon>Eukaryota</taxon>
        <taxon>Metazoa</taxon>
        <taxon>Ecdysozoa</taxon>
        <taxon>Arthropoda</taxon>
        <taxon>Chelicerata</taxon>
        <taxon>Arachnida</taxon>
        <taxon>Acari</taxon>
        <taxon>Acariformes</taxon>
        <taxon>Sarcoptiformes</taxon>
        <taxon>Astigmata</taxon>
        <taxon>Psoroptidia</taxon>
        <taxon>Analgoidea</taxon>
        <taxon>Pyroglyphidae</taxon>
        <taxon>Dermatophagoidinae</taxon>
        <taxon>Dermatophagoides</taxon>
    </lineage>
</organism>
<keyword evidence="2" id="KW-1185">Reference proteome</keyword>
<reference evidence="1" key="2">
    <citation type="journal article" date="2022" name="Res Sq">
        <title>Comparative Genomics Reveals Insights into the Divergent Evolution of Astigmatic Mites and Household Pest Adaptations.</title>
        <authorList>
            <person name="Xiong Q."/>
            <person name="Wan A.T.-Y."/>
            <person name="Liu X.-Y."/>
            <person name="Fung C.S.-H."/>
            <person name="Xiao X."/>
            <person name="Malainual N."/>
            <person name="Hou J."/>
            <person name="Wang L."/>
            <person name="Wang M."/>
            <person name="Yang K."/>
            <person name="Cui Y."/>
            <person name="Leung E."/>
            <person name="Nong W."/>
            <person name="Shin S.-K."/>
            <person name="Au S."/>
            <person name="Jeong K.Y."/>
            <person name="Chew F.T."/>
            <person name="Hui J."/>
            <person name="Leung T.F."/>
            <person name="Tungtrongchitr A."/>
            <person name="Zhong N."/>
            <person name="Liu Z."/>
            <person name="Tsui S."/>
        </authorList>
    </citation>
    <scope>NUCLEOTIDE SEQUENCE</scope>
    <source>
        <strain evidence="1">Derf</strain>
        <tissue evidence="1">Whole organism</tissue>
    </source>
</reference>
<reference evidence="1" key="1">
    <citation type="submission" date="2013-05" db="EMBL/GenBank/DDBJ databases">
        <authorList>
            <person name="Yim A.K.Y."/>
            <person name="Chan T.F."/>
            <person name="Ji K.M."/>
            <person name="Liu X.Y."/>
            <person name="Zhou J.W."/>
            <person name="Li R.Q."/>
            <person name="Yang K.Y."/>
            <person name="Li J."/>
            <person name="Li M."/>
            <person name="Law P.T.W."/>
            <person name="Wu Y.L."/>
            <person name="Cai Z.L."/>
            <person name="Qin H."/>
            <person name="Bao Y."/>
            <person name="Leung R.K.K."/>
            <person name="Ng P.K.S."/>
            <person name="Zou J."/>
            <person name="Zhong X.J."/>
            <person name="Ran P.X."/>
            <person name="Zhong N.S."/>
            <person name="Liu Z.G."/>
            <person name="Tsui S.K.W."/>
        </authorList>
    </citation>
    <scope>NUCLEOTIDE SEQUENCE</scope>
    <source>
        <strain evidence="1">Derf</strain>
        <tissue evidence="1">Whole organism</tissue>
    </source>
</reference>
<accession>A0A922HZS1</accession>
<name>A0A922HZS1_DERFA</name>
<gene>
    <name evidence="1" type="ORF">DERF_008179</name>
</gene>
<protein>
    <submittedName>
        <fullName evidence="1">Uncharacterized protein</fullName>
    </submittedName>
</protein>
<comment type="caution">
    <text evidence="1">The sequence shown here is derived from an EMBL/GenBank/DDBJ whole genome shotgun (WGS) entry which is preliminary data.</text>
</comment>
<proteinExistence type="predicted"/>